<dbReference type="PROSITE" id="PS50158">
    <property type="entry name" value="ZF_CCHC"/>
    <property type="match status" value="1"/>
</dbReference>
<dbReference type="VEuPathDB" id="VectorBase:LDEU007423"/>
<dbReference type="InterPro" id="IPR036875">
    <property type="entry name" value="Znf_CCHC_sf"/>
</dbReference>
<dbReference type="Gene3D" id="1.10.720.30">
    <property type="entry name" value="SAP domain"/>
    <property type="match status" value="1"/>
</dbReference>
<dbReference type="Pfam" id="PF02037">
    <property type="entry name" value="SAP"/>
    <property type="match status" value="1"/>
</dbReference>
<dbReference type="Proteomes" id="UP000288716">
    <property type="component" value="Unassembled WGS sequence"/>
</dbReference>
<accession>A0A443SAS6</accession>
<keyword evidence="1" id="KW-0862">Zinc</keyword>
<dbReference type="InterPro" id="IPR005162">
    <property type="entry name" value="Retrotrans_gag_dom"/>
</dbReference>
<comment type="caution">
    <text evidence="3">The sequence shown here is derived from an EMBL/GenBank/DDBJ whole genome shotgun (WGS) entry which is preliminary data.</text>
</comment>
<dbReference type="GO" id="GO:0008270">
    <property type="term" value="F:zinc ion binding"/>
    <property type="evidence" value="ECO:0007669"/>
    <property type="project" value="UniProtKB-KW"/>
</dbReference>
<dbReference type="Pfam" id="PF03732">
    <property type="entry name" value="Retrotrans_gag"/>
    <property type="match status" value="1"/>
</dbReference>
<organism evidence="3 4">
    <name type="scientific">Leptotrombidium deliense</name>
    <dbReference type="NCBI Taxonomy" id="299467"/>
    <lineage>
        <taxon>Eukaryota</taxon>
        <taxon>Metazoa</taxon>
        <taxon>Ecdysozoa</taxon>
        <taxon>Arthropoda</taxon>
        <taxon>Chelicerata</taxon>
        <taxon>Arachnida</taxon>
        <taxon>Acari</taxon>
        <taxon>Acariformes</taxon>
        <taxon>Trombidiformes</taxon>
        <taxon>Prostigmata</taxon>
        <taxon>Anystina</taxon>
        <taxon>Parasitengona</taxon>
        <taxon>Trombiculoidea</taxon>
        <taxon>Trombiculidae</taxon>
        <taxon>Leptotrombidium</taxon>
    </lineage>
</organism>
<protein>
    <submittedName>
        <fullName evidence="3">Blastopia polyprotein-like protein</fullName>
    </submittedName>
</protein>
<dbReference type="InterPro" id="IPR001878">
    <property type="entry name" value="Znf_CCHC"/>
</dbReference>
<dbReference type="OrthoDB" id="6504792at2759"/>
<feature type="non-terminal residue" evidence="3">
    <location>
        <position position="1"/>
    </location>
</feature>
<dbReference type="AlphaFoldDB" id="A0A443SAS6"/>
<dbReference type="SUPFAM" id="SSF57756">
    <property type="entry name" value="Retrovirus zinc finger-like domains"/>
    <property type="match status" value="1"/>
</dbReference>
<proteinExistence type="predicted"/>
<dbReference type="SMART" id="SM00343">
    <property type="entry name" value="ZnF_C2HC"/>
    <property type="match status" value="1"/>
</dbReference>
<dbReference type="Pfam" id="PF00098">
    <property type="entry name" value="zf-CCHC"/>
    <property type="match status" value="1"/>
</dbReference>
<dbReference type="GO" id="GO:0003676">
    <property type="term" value="F:nucleic acid binding"/>
    <property type="evidence" value="ECO:0007669"/>
    <property type="project" value="InterPro"/>
</dbReference>
<evidence type="ECO:0000313" key="3">
    <source>
        <dbReference type="EMBL" id="RWS24617.1"/>
    </source>
</evidence>
<gene>
    <name evidence="3" type="ORF">B4U80_13859</name>
</gene>
<name>A0A443SAS6_9ACAR</name>
<evidence type="ECO:0000259" key="2">
    <source>
        <dbReference type="PROSITE" id="PS50158"/>
    </source>
</evidence>
<feature type="domain" description="CCHC-type" evidence="2">
    <location>
        <begin position="385"/>
        <end position="400"/>
    </location>
</feature>
<sequence length="501" mass="57310">STLFEFLAYFPLHLAPSRTGFNKRTKMEQKLVQEILQYTTDDDFVNRCFQVSTIKDELKRRGLEQTGSKEECIQRLITANLVRTEDSNEQRVWNKSCSNVLESSAESETDMEHDNGDTINANVVRRRNRLIREIREVMRGCDRSDISEVNSETQRPMDGGMNVTLHTTPDLSGTIANYTGKRNESFRMWCESLENAKSQCNWGDSVVRGIAISRLRGEAKCWQSYEGKDINDWTQWKKALKLAFDKPLTMREWNQMVNDRRQQSGETVAEYMSEKMALISRAPNEYKIGKEAAIDYLISGVADRSIRRVFRIREYTSIHSLIESARTMDRDTEDLDKDHKSNEYNRSDKWSNDIKRIERKKDEVFPKRVNTDKHTFENRRKTIVCYRCNNAGHIASECPEKSNTREQAKAVTNCILESKYPTKAITIVDAKVFGKVMDVMVDSGCERTVIKRGAIPEGTNIDVTDGQKLKVVENEVTTLGSTLVNIGIGGFIAQVSAAVVD</sequence>
<keyword evidence="4" id="KW-1185">Reference proteome</keyword>
<dbReference type="InterPro" id="IPR003034">
    <property type="entry name" value="SAP_dom"/>
</dbReference>
<dbReference type="EMBL" id="NCKV01004649">
    <property type="protein sequence ID" value="RWS24617.1"/>
    <property type="molecule type" value="Genomic_DNA"/>
</dbReference>
<evidence type="ECO:0000256" key="1">
    <source>
        <dbReference type="PROSITE-ProRule" id="PRU00047"/>
    </source>
</evidence>
<keyword evidence="1" id="KW-0863">Zinc-finger</keyword>
<evidence type="ECO:0000313" key="4">
    <source>
        <dbReference type="Proteomes" id="UP000288716"/>
    </source>
</evidence>
<reference evidence="3 4" key="1">
    <citation type="journal article" date="2018" name="Gigascience">
        <title>Genomes of trombidid mites reveal novel predicted allergens and laterally-transferred genes associated with secondary metabolism.</title>
        <authorList>
            <person name="Dong X."/>
            <person name="Chaisiri K."/>
            <person name="Xia D."/>
            <person name="Armstrong S.D."/>
            <person name="Fang Y."/>
            <person name="Donnelly M.J."/>
            <person name="Kadowaki T."/>
            <person name="McGarry J.W."/>
            <person name="Darby A.C."/>
            <person name="Makepeace B.L."/>
        </authorList>
    </citation>
    <scope>NUCLEOTIDE SEQUENCE [LARGE SCALE GENOMIC DNA]</scope>
    <source>
        <strain evidence="3">UoL-UT</strain>
    </source>
</reference>
<dbReference type="Gene3D" id="4.10.60.10">
    <property type="entry name" value="Zinc finger, CCHC-type"/>
    <property type="match status" value="1"/>
</dbReference>
<dbReference type="InterPro" id="IPR036361">
    <property type="entry name" value="SAP_dom_sf"/>
</dbReference>
<keyword evidence="1" id="KW-0479">Metal-binding</keyword>